<evidence type="ECO:0000313" key="2">
    <source>
        <dbReference type="Proteomes" id="UP001157502"/>
    </source>
</evidence>
<name>A0ACC2G234_DALPE</name>
<dbReference type="EMBL" id="CM055745">
    <property type="protein sequence ID" value="KAJ7997779.1"/>
    <property type="molecule type" value="Genomic_DNA"/>
</dbReference>
<evidence type="ECO:0000313" key="1">
    <source>
        <dbReference type="EMBL" id="KAJ7997779.1"/>
    </source>
</evidence>
<dbReference type="Proteomes" id="UP001157502">
    <property type="component" value="Chromosome 18"/>
</dbReference>
<sequence length="1160" mass="131419">MPYANQPIVKITELTDENVKFVIENTDLSVANSIRRVFMSEVATIAIDWIQIDANSSVIHDEFIAHRVGLIPLTSDDVVDKMQYSRDCTCDDFCPECSVELTLDVRCTEDQTRHVTSRDLLSNHPRVIPVTSKSRDNDPNDYVEQDDILLVKLRKGQELRLRAYAKKGFGKEHAKWNPTAGVSFEYDPDNALRHTVYPRPEEWPKSEYSEIEDDEVQAPFDPNGKPERFYYNVETCGSLRPETIVMSALAVLKKKLSDLQTQLSHEIQTDTTAEQGCAVMAAASVTRPGSVQTTEKSQLTLKVVSAKPQSPKLPNRSRLSSFVEVTADGLSSETKKTGKRTGHLELQWNEDLTLNVTPLSHLDLKLWSCHTMRKELLGSASIDLLDTLRTHDGKMENLQLSLVLQTENKGSVVAGGELNVCLDGLVVDLGSLPNGSTATDKMLQSDRPNLRRTQSEETPDGTAGRTHRHSASGSRGGSPGGSLTNGELREEQSPMSSGRLHSAKISHSSPGSAGKVELTSNGLDDGCSGLARHTPPPSSPPVLSPAAGSSPSPGLDAGTLPPPPLEAPPANANTDPANTTTATEPVPESLPNGWEQRMLPHGRVYYVDHNTKTTTWERPLPPGWEKRVDQRGRFYYVDHNTRTTTWQRPTAESVRNYEQWQSQRSQLQGAMHQFSQRFLYQSSGVPAVENDPLGALPPGWEKRQDNGRVYFVNHNTRTTQWEDPRTQGMIQEPPLPPGWEMKYTAEGVRYFVDHNSRTTSFKDPRPGFESGSRTGGSPGAYDRSFRWKYHQFRFLCHSNALPSHVKISVSRQTLFEDSFQQIMNVKPYDLRRRLYIIMRGEEGLDYGGIAREWFFLLSHEVLNPMYCLFEYAGKNNYCLQINPASSINPDHLTYFRFIGRFIAMALYHGKFIDTGFTLPFYKRMLNKKPTLKDLESIDPEFYNSIMWVKDNCLEECGVELYFAQDMEILGKVSTHQLKDDGENVLVTAENKEEYISLLTDWRFTRGVEEQTKAFLDGFNEVVPLEWLRYFDEKELELMLCGMQEIDLSDWQKSTIYRHYTKNSKQIHWFWQVVKEMDNEKRIRLLQFVTGTCRLPVGGFAELIGSNGPQKFCIDKVGKETWLPRSHTCFNRLDLPPYRSLEQLREKLLFAIEETEGFGQE</sequence>
<reference evidence="1" key="1">
    <citation type="submission" date="2021-05" db="EMBL/GenBank/DDBJ databases">
        <authorList>
            <person name="Pan Q."/>
            <person name="Jouanno E."/>
            <person name="Zahm M."/>
            <person name="Klopp C."/>
            <person name="Cabau C."/>
            <person name="Louis A."/>
            <person name="Berthelot C."/>
            <person name="Parey E."/>
            <person name="Roest Crollius H."/>
            <person name="Montfort J."/>
            <person name="Robinson-Rechavi M."/>
            <person name="Bouchez O."/>
            <person name="Lampietro C."/>
            <person name="Lopez Roques C."/>
            <person name="Donnadieu C."/>
            <person name="Postlethwait J."/>
            <person name="Bobe J."/>
            <person name="Dillon D."/>
            <person name="Chandos A."/>
            <person name="von Hippel F."/>
            <person name="Guiguen Y."/>
        </authorList>
    </citation>
    <scope>NUCLEOTIDE SEQUENCE</scope>
    <source>
        <strain evidence="1">YG-Jan2019</strain>
    </source>
</reference>
<gene>
    <name evidence="1" type="ORF">DPEC_G00215660</name>
</gene>
<proteinExistence type="predicted"/>
<keyword evidence="2" id="KW-1185">Reference proteome</keyword>
<organism evidence="1 2">
    <name type="scientific">Dallia pectoralis</name>
    <name type="common">Alaska blackfish</name>
    <dbReference type="NCBI Taxonomy" id="75939"/>
    <lineage>
        <taxon>Eukaryota</taxon>
        <taxon>Metazoa</taxon>
        <taxon>Chordata</taxon>
        <taxon>Craniata</taxon>
        <taxon>Vertebrata</taxon>
        <taxon>Euteleostomi</taxon>
        <taxon>Actinopterygii</taxon>
        <taxon>Neopterygii</taxon>
        <taxon>Teleostei</taxon>
        <taxon>Protacanthopterygii</taxon>
        <taxon>Esociformes</taxon>
        <taxon>Umbridae</taxon>
        <taxon>Dallia</taxon>
    </lineage>
</organism>
<protein>
    <submittedName>
        <fullName evidence="1">Uncharacterized protein</fullName>
    </submittedName>
</protein>
<comment type="caution">
    <text evidence="1">The sequence shown here is derived from an EMBL/GenBank/DDBJ whole genome shotgun (WGS) entry which is preliminary data.</text>
</comment>
<accession>A0ACC2G234</accession>